<evidence type="ECO:0000256" key="2">
    <source>
        <dbReference type="ARBA" id="ARBA00022771"/>
    </source>
</evidence>
<dbReference type="Proteomes" id="UP000504612">
    <property type="component" value="Unplaced"/>
</dbReference>
<evidence type="ECO:0000256" key="4">
    <source>
        <dbReference type="PROSITE-ProRule" id="PRU00024"/>
    </source>
</evidence>
<evidence type="ECO:0000256" key="3">
    <source>
        <dbReference type="ARBA" id="ARBA00022833"/>
    </source>
</evidence>
<keyword evidence="3" id="KW-0862">Zinc</keyword>
<dbReference type="CDD" id="cd16594">
    <property type="entry name" value="RING-HC_TRIM7-like_C-IV"/>
    <property type="match status" value="1"/>
</dbReference>
<dbReference type="InterPro" id="IPR050143">
    <property type="entry name" value="TRIM/RBCC"/>
</dbReference>
<dbReference type="Gene3D" id="3.30.40.10">
    <property type="entry name" value="Zinc/RING finger domain, C3HC4 (zinc finger)"/>
    <property type="match status" value="1"/>
</dbReference>
<dbReference type="SUPFAM" id="SSF57850">
    <property type="entry name" value="RING/U-box"/>
    <property type="match status" value="1"/>
</dbReference>
<dbReference type="GeneID" id="113428369"/>
<dbReference type="InterPro" id="IPR001841">
    <property type="entry name" value="Znf_RING"/>
</dbReference>
<dbReference type="CDD" id="cd19762">
    <property type="entry name" value="Bbox2_TRIM7-like"/>
    <property type="match status" value="1"/>
</dbReference>
<proteinExistence type="predicted"/>
<evidence type="ECO:0000259" key="5">
    <source>
        <dbReference type="PROSITE" id="PS50089"/>
    </source>
</evidence>
<keyword evidence="1" id="KW-0479">Metal-binding</keyword>
<dbReference type="InterPro" id="IPR027370">
    <property type="entry name" value="Znf-RING_euk"/>
</dbReference>
<dbReference type="PROSITE" id="PS00518">
    <property type="entry name" value="ZF_RING_1"/>
    <property type="match status" value="1"/>
</dbReference>
<sequence length="294" mass="33945">MASGASWEGFLEEATCSICLDLFQDPVLIPECGHNFCRGCLTRSWGTSESEASCPECRQTFAPRSVLPNRQLARVLEETRRCGGPWGEEGGSFCPKHRELLKLFCKDHETLICWVCDRSKEHKGHSVIPAEEAVQEYQIKVEDCLKAQKEQKEKIDTYKRDTEQRVQEMLDLIEKVKKNIVAEFRELQLWLEGQEKLLLARMEETEKDIMARKEKGLAKHMEEVRSLDHLIQEIEEKLLQPASKLLQVRQEVEIIESLGWKGPWRSASPILCPRQESLFHPENMVVQTVIESLQ</sequence>
<dbReference type="KEGG" id="nss:113428369"/>
<reference evidence="8" key="1">
    <citation type="submission" date="2025-08" db="UniProtKB">
        <authorList>
            <consortium name="RefSeq"/>
        </authorList>
    </citation>
    <scope>IDENTIFICATION</scope>
</reference>
<accession>A0A6J1VUL4</accession>
<dbReference type="PANTHER" id="PTHR24103">
    <property type="entry name" value="E3 UBIQUITIN-PROTEIN LIGASE TRIM"/>
    <property type="match status" value="1"/>
</dbReference>
<dbReference type="InterPro" id="IPR017907">
    <property type="entry name" value="Znf_RING_CS"/>
</dbReference>
<dbReference type="AlphaFoldDB" id="A0A6J1VUL4"/>
<dbReference type="RefSeq" id="XP_026546701.1">
    <property type="nucleotide sequence ID" value="XM_026690916.1"/>
</dbReference>
<organism evidence="7 8">
    <name type="scientific">Notechis scutatus</name>
    <name type="common">mainland tiger snake</name>
    <dbReference type="NCBI Taxonomy" id="8663"/>
    <lineage>
        <taxon>Eukaryota</taxon>
        <taxon>Metazoa</taxon>
        <taxon>Chordata</taxon>
        <taxon>Craniata</taxon>
        <taxon>Vertebrata</taxon>
        <taxon>Euteleostomi</taxon>
        <taxon>Lepidosauria</taxon>
        <taxon>Squamata</taxon>
        <taxon>Bifurcata</taxon>
        <taxon>Unidentata</taxon>
        <taxon>Episquamata</taxon>
        <taxon>Toxicofera</taxon>
        <taxon>Serpentes</taxon>
        <taxon>Colubroidea</taxon>
        <taxon>Elapidae</taxon>
        <taxon>Hydrophiinae</taxon>
        <taxon>Notechis</taxon>
    </lineage>
</organism>
<dbReference type="SMART" id="SM00336">
    <property type="entry name" value="BBOX"/>
    <property type="match status" value="1"/>
</dbReference>
<evidence type="ECO:0000259" key="6">
    <source>
        <dbReference type="PROSITE" id="PS50119"/>
    </source>
</evidence>
<protein>
    <submittedName>
        <fullName evidence="8">Zinc finger protein RFP-like</fullName>
    </submittedName>
</protein>
<dbReference type="GO" id="GO:0008270">
    <property type="term" value="F:zinc ion binding"/>
    <property type="evidence" value="ECO:0007669"/>
    <property type="project" value="UniProtKB-KW"/>
</dbReference>
<evidence type="ECO:0000313" key="7">
    <source>
        <dbReference type="Proteomes" id="UP000504612"/>
    </source>
</evidence>
<dbReference type="InterPro" id="IPR000315">
    <property type="entry name" value="Znf_B-box"/>
</dbReference>
<evidence type="ECO:0000256" key="1">
    <source>
        <dbReference type="ARBA" id="ARBA00022723"/>
    </source>
</evidence>
<dbReference type="PROSITE" id="PS50089">
    <property type="entry name" value="ZF_RING_2"/>
    <property type="match status" value="1"/>
</dbReference>
<feature type="domain" description="B box-type" evidence="6">
    <location>
        <begin position="89"/>
        <end position="130"/>
    </location>
</feature>
<dbReference type="Pfam" id="PF13445">
    <property type="entry name" value="zf-RING_UBOX"/>
    <property type="match status" value="1"/>
</dbReference>
<gene>
    <name evidence="8" type="primary">LOC113428369</name>
</gene>
<dbReference type="SMART" id="SM00184">
    <property type="entry name" value="RING"/>
    <property type="match status" value="1"/>
</dbReference>
<dbReference type="InterPro" id="IPR013083">
    <property type="entry name" value="Znf_RING/FYVE/PHD"/>
</dbReference>
<evidence type="ECO:0000313" key="8">
    <source>
        <dbReference type="RefSeq" id="XP_026546701.1"/>
    </source>
</evidence>
<dbReference type="PROSITE" id="PS50119">
    <property type="entry name" value="ZF_BBOX"/>
    <property type="match status" value="1"/>
</dbReference>
<dbReference type="Pfam" id="PF00643">
    <property type="entry name" value="zf-B_box"/>
    <property type="match status" value="1"/>
</dbReference>
<dbReference type="Gene3D" id="3.30.160.60">
    <property type="entry name" value="Classic Zinc Finger"/>
    <property type="match status" value="1"/>
</dbReference>
<dbReference type="SUPFAM" id="SSF57845">
    <property type="entry name" value="B-box zinc-binding domain"/>
    <property type="match status" value="1"/>
</dbReference>
<feature type="domain" description="RING-type" evidence="5">
    <location>
        <begin position="16"/>
        <end position="58"/>
    </location>
</feature>
<keyword evidence="2 4" id="KW-0863">Zinc-finger</keyword>
<name>A0A6J1VUL4_9SAUR</name>
<keyword evidence="7" id="KW-1185">Reference proteome</keyword>